<accession>A0ABP0CIN1</accession>
<protein>
    <submittedName>
        <fullName evidence="1">Uncharacterized protein</fullName>
    </submittedName>
</protein>
<evidence type="ECO:0000313" key="2">
    <source>
        <dbReference type="Proteomes" id="UP001642405"/>
    </source>
</evidence>
<proteinExistence type="predicted"/>
<dbReference type="EMBL" id="CAWUHB010000056">
    <property type="protein sequence ID" value="CAK7230930.1"/>
    <property type="molecule type" value="Genomic_DNA"/>
</dbReference>
<comment type="caution">
    <text evidence="1">The sequence shown here is derived from an EMBL/GenBank/DDBJ whole genome shotgun (WGS) entry which is preliminary data.</text>
</comment>
<dbReference type="Proteomes" id="UP001642405">
    <property type="component" value="Unassembled WGS sequence"/>
</dbReference>
<keyword evidence="2" id="KW-1185">Reference proteome</keyword>
<reference evidence="1 2" key="1">
    <citation type="submission" date="2024-01" db="EMBL/GenBank/DDBJ databases">
        <authorList>
            <person name="Allen C."/>
            <person name="Tagirdzhanova G."/>
        </authorList>
    </citation>
    <scope>NUCLEOTIDE SEQUENCE [LARGE SCALE GENOMIC DNA]</scope>
</reference>
<sequence length="99" mass="10507">MGSPANTSPQARAMVPVDASGKEVLFAGVMRRCWHGKFASAADVLVALAEEIRATFSDEDIAYIETTSGLSLQGATVKAVDQKLPTPNGAERVEEDKLD</sequence>
<organism evidence="1 2">
    <name type="scientific">Sporothrix curviconia</name>
    <dbReference type="NCBI Taxonomy" id="1260050"/>
    <lineage>
        <taxon>Eukaryota</taxon>
        <taxon>Fungi</taxon>
        <taxon>Dikarya</taxon>
        <taxon>Ascomycota</taxon>
        <taxon>Pezizomycotina</taxon>
        <taxon>Sordariomycetes</taxon>
        <taxon>Sordariomycetidae</taxon>
        <taxon>Ophiostomatales</taxon>
        <taxon>Ophiostomataceae</taxon>
        <taxon>Sporothrix</taxon>
    </lineage>
</organism>
<evidence type="ECO:0000313" key="1">
    <source>
        <dbReference type="EMBL" id="CAK7230930.1"/>
    </source>
</evidence>
<name>A0ABP0CIN1_9PEZI</name>
<gene>
    <name evidence="1" type="ORF">SCUCBS95973_007739</name>
</gene>